<comment type="caution">
    <text evidence="2">The sequence shown here is derived from an EMBL/GenBank/DDBJ whole genome shotgun (WGS) entry which is preliminary data.</text>
</comment>
<protein>
    <submittedName>
        <fullName evidence="2">SIS domain protein</fullName>
    </submittedName>
</protein>
<name>A0ABN0NY68_TRELE</name>
<dbReference type="InterPro" id="IPR046348">
    <property type="entry name" value="SIS_dom_sf"/>
</dbReference>
<evidence type="ECO:0000259" key="1">
    <source>
        <dbReference type="PROSITE" id="PS51464"/>
    </source>
</evidence>
<dbReference type="RefSeq" id="WP_021687531.1">
    <property type="nucleotide sequence ID" value="NZ_KI260567.1"/>
</dbReference>
<dbReference type="Gene3D" id="3.40.50.10490">
    <property type="entry name" value="Glucose-6-phosphate isomerase like protein, domain 1"/>
    <property type="match status" value="2"/>
</dbReference>
<dbReference type="InterPro" id="IPR001347">
    <property type="entry name" value="SIS_dom"/>
</dbReference>
<evidence type="ECO:0000313" key="2">
    <source>
        <dbReference type="EMBL" id="ERJ92568.1"/>
    </source>
</evidence>
<gene>
    <name evidence="2" type="ORF">HMPREF9193_01323</name>
</gene>
<dbReference type="EMBL" id="AWVH01000033">
    <property type="protein sequence ID" value="ERJ92568.1"/>
    <property type="molecule type" value="Genomic_DNA"/>
</dbReference>
<accession>A0ABN0NY68</accession>
<dbReference type="Proteomes" id="UP000016649">
    <property type="component" value="Unassembled WGS sequence"/>
</dbReference>
<reference evidence="2 3" key="1">
    <citation type="submission" date="2013-08" db="EMBL/GenBank/DDBJ databases">
        <authorList>
            <person name="Weinstock G."/>
            <person name="Sodergren E."/>
            <person name="Wylie T."/>
            <person name="Fulton L."/>
            <person name="Fulton R."/>
            <person name="Fronick C."/>
            <person name="O'Laughlin M."/>
            <person name="Godfrey J."/>
            <person name="Miner T."/>
            <person name="Herter B."/>
            <person name="Appelbaum E."/>
            <person name="Cordes M."/>
            <person name="Lek S."/>
            <person name="Wollam A."/>
            <person name="Pepin K.H."/>
            <person name="Palsikar V.B."/>
            <person name="Mitreva M."/>
            <person name="Wilson R.K."/>
        </authorList>
    </citation>
    <scope>NUCLEOTIDE SEQUENCE [LARGE SCALE GENOMIC DNA]</scope>
    <source>
        <strain evidence="2 3">ATCC 700332</strain>
    </source>
</reference>
<feature type="domain" description="SIS" evidence="1">
    <location>
        <begin position="52"/>
        <end position="203"/>
    </location>
</feature>
<organism evidence="2 3">
    <name type="scientific">Treponema lecithinolyticum ATCC 700332</name>
    <dbReference type="NCBI Taxonomy" id="1321815"/>
    <lineage>
        <taxon>Bacteria</taxon>
        <taxon>Pseudomonadati</taxon>
        <taxon>Spirochaetota</taxon>
        <taxon>Spirochaetia</taxon>
        <taxon>Spirochaetales</taxon>
        <taxon>Treponemataceae</taxon>
        <taxon>Treponema</taxon>
    </lineage>
</organism>
<dbReference type="PROSITE" id="PS51464">
    <property type="entry name" value="SIS"/>
    <property type="match status" value="1"/>
</dbReference>
<keyword evidence="3" id="KW-1185">Reference proteome</keyword>
<evidence type="ECO:0000313" key="3">
    <source>
        <dbReference type="Proteomes" id="UP000016649"/>
    </source>
</evidence>
<dbReference type="Pfam" id="PF01380">
    <property type="entry name" value="SIS"/>
    <property type="match status" value="1"/>
</dbReference>
<dbReference type="SUPFAM" id="SSF53697">
    <property type="entry name" value="SIS domain"/>
    <property type="match status" value="1"/>
</dbReference>
<sequence length="391" mass="43169">MNNKLSEIELLLNKPKQEQKELGYINTAQEIVSQPQRWLETLAIIEKHFEDLSTFVGKDPVLLLSGAGSSHYVSLSIQPALKKVFTCVNAIPSTEILMDPQSSFPRVPFILVSFARSGNSPEGNAVSELAEKLRPGLVKQIAITCNKNGKLVSLINNCKKNRRTILLPEKTNDKSLAMTSSFSSMVIAGMALAYLQKERRTEYAVAVQQTAKTVQTILPQTADMAYTLSRKNYKRVFFIASRPFFGGAMESHLKIQELSGGSVIAKAEDLLGIRHGFMAAIDKTSLVFIFRSADKKRQLYEDDLINEICAKKLGKTVVVVSDDKYKNPDKIQVFACSDGTAVNDDFRSVIVTLFGQLLGFFISLAHNLKPDAPSPGGVINRVVQGVTIHEE</sequence>
<proteinExistence type="predicted"/>